<keyword evidence="2" id="KW-1185">Reference proteome</keyword>
<name>A0A9W6S3R1_9ACTN</name>
<proteinExistence type="predicted"/>
<dbReference type="Proteomes" id="UP001165074">
    <property type="component" value="Unassembled WGS sequence"/>
</dbReference>
<gene>
    <name evidence="1" type="ORF">Airi02_044630</name>
</gene>
<sequence length="106" mass="11261">MSEKGEQVMKFADVAAARQVMALIGKYASDCGKGFSLKHLTIGNETLSVSNGSASQPQNAVVVRQGEGIAIYWDLRNAGAPLATLAEHERDARTMARRLCGLGHGC</sequence>
<reference evidence="1" key="1">
    <citation type="submission" date="2023-03" db="EMBL/GenBank/DDBJ databases">
        <title>Actinoallomurus iriomotensis NBRC 103684.</title>
        <authorList>
            <person name="Ichikawa N."/>
            <person name="Sato H."/>
            <person name="Tonouchi N."/>
        </authorList>
    </citation>
    <scope>NUCLEOTIDE SEQUENCE</scope>
    <source>
        <strain evidence="1">NBRC 103684</strain>
    </source>
</reference>
<evidence type="ECO:0000313" key="1">
    <source>
        <dbReference type="EMBL" id="GLY86534.1"/>
    </source>
</evidence>
<accession>A0A9W6S3R1</accession>
<organism evidence="1 2">
    <name type="scientific">Actinoallomurus iriomotensis</name>
    <dbReference type="NCBI Taxonomy" id="478107"/>
    <lineage>
        <taxon>Bacteria</taxon>
        <taxon>Bacillati</taxon>
        <taxon>Actinomycetota</taxon>
        <taxon>Actinomycetes</taxon>
        <taxon>Streptosporangiales</taxon>
        <taxon>Thermomonosporaceae</taxon>
        <taxon>Actinoallomurus</taxon>
    </lineage>
</organism>
<evidence type="ECO:0000313" key="2">
    <source>
        <dbReference type="Proteomes" id="UP001165074"/>
    </source>
</evidence>
<dbReference type="EMBL" id="BSTK01000006">
    <property type="protein sequence ID" value="GLY86534.1"/>
    <property type="molecule type" value="Genomic_DNA"/>
</dbReference>
<comment type="caution">
    <text evidence="1">The sequence shown here is derived from an EMBL/GenBank/DDBJ whole genome shotgun (WGS) entry which is preliminary data.</text>
</comment>
<protein>
    <submittedName>
        <fullName evidence="1">Uncharacterized protein</fullName>
    </submittedName>
</protein>
<dbReference type="AlphaFoldDB" id="A0A9W6S3R1"/>